<gene>
    <name evidence="1" type="ORF">NDN08_000224</name>
</gene>
<accession>A0AAV8UJT2</accession>
<dbReference type="AlphaFoldDB" id="A0AAV8UJT2"/>
<evidence type="ECO:0000313" key="2">
    <source>
        <dbReference type="Proteomes" id="UP001157974"/>
    </source>
</evidence>
<proteinExistence type="predicted"/>
<comment type="caution">
    <text evidence="1">The sequence shown here is derived from an EMBL/GenBank/DDBJ whole genome shotgun (WGS) entry which is preliminary data.</text>
</comment>
<evidence type="ECO:0000313" key="1">
    <source>
        <dbReference type="EMBL" id="KAJ8900926.1"/>
    </source>
</evidence>
<reference evidence="1 2" key="1">
    <citation type="journal article" date="2023" name="Nat. Commun.">
        <title>Origin of minicircular mitochondrial genomes in red algae.</title>
        <authorList>
            <person name="Lee Y."/>
            <person name="Cho C.H."/>
            <person name="Lee Y.M."/>
            <person name="Park S.I."/>
            <person name="Yang J.H."/>
            <person name="West J.A."/>
            <person name="Bhattacharya D."/>
            <person name="Yoon H.S."/>
        </authorList>
    </citation>
    <scope>NUCLEOTIDE SEQUENCE [LARGE SCALE GENOMIC DNA]</scope>
    <source>
        <strain evidence="1 2">CCMP1338</strain>
        <tissue evidence="1">Whole cell</tissue>
    </source>
</reference>
<dbReference type="EMBL" id="JAMWBK010000013">
    <property type="protein sequence ID" value="KAJ8900926.1"/>
    <property type="molecule type" value="Genomic_DNA"/>
</dbReference>
<name>A0AAV8UJT2_9RHOD</name>
<dbReference type="Proteomes" id="UP001157974">
    <property type="component" value="Unassembled WGS sequence"/>
</dbReference>
<keyword evidence="2" id="KW-1185">Reference proteome</keyword>
<organism evidence="1 2">
    <name type="scientific">Rhodosorus marinus</name>
    <dbReference type="NCBI Taxonomy" id="101924"/>
    <lineage>
        <taxon>Eukaryota</taxon>
        <taxon>Rhodophyta</taxon>
        <taxon>Stylonematophyceae</taxon>
        <taxon>Stylonematales</taxon>
        <taxon>Stylonemataceae</taxon>
        <taxon>Rhodosorus</taxon>
    </lineage>
</organism>
<sequence>MAYEHCFDAGVRQAGLEIEREKPLPVADFQNDERRVADLVITCDDSRRTTYVDLAVPNPQASRYLPAAGERRGSAAASMRRRKKIKYAGALSSPGVRASALAHRLVPLIIECFGFMDSVGSRWLRELFRERPDRLQSLFTRLSFLLWRMNAALMLEARVLRRA</sequence>
<protein>
    <submittedName>
        <fullName evidence="1">Uncharacterized protein</fullName>
    </submittedName>
</protein>